<dbReference type="InterPro" id="IPR027417">
    <property type="entry name" value="P-loop_NTPase"/>
</dbReference>
<dbReference type="OrthoDB" id="360161at2759"/>
<keyword evidence="2" id="KW-0547">Nucleotide-binding</keyword>
<dbReference type="Pfam" id="PF00270">
    <property type="entry name" value="DEAD"/>
    <property type="match status" value="1"/>
</dbReference>
<feature type="compositionally biased region" description="Polar residues" evidence="1">
    <location>
        <begin position="29"/>
        <end position="44"/>
    </location>
</feature>
<name>A0A6S7J3P9_PARCT</name>
<evidence type="ECO:0000313" key="2">
    <source>
        <dbReference type="EMBL" id="CAB4024481.1"/>
    </source>
</evidence>
<keyword evidence="2" id="KW-0067">ATP-binding</keyword>
<dbReference type="GO" id="GO:0003724">
    <property type="term" value="F:RNA helicase activity"/>
    <property type="evidence" value="ECO:0007669"/>
    <property type="project" value="InterPro"/>
</dbReference>
<evidence type="ECO:0000256" key="1">
    <source>
        <dbReference type="SAM" id="MobiDB-lite"/>
    </source>
</evidence>
<dbReference type="Gene3D" id="3.40.50.300">
    <property type="entry name" value="P-loop containing nucleotide triphosphate hydrolases"/>
    <property type="match status" value="1"/>
</dbReference>
<dbReference type="Pfam" id="PF04438">
    <property type="entry name" value="zf-HIT"/>
    <property type="match status" value="1"/>
</dbReference>
<dbReference type="Gene3D" id="3.30.60.220">
    <property type="match status" value="1"/>
</dbReference>
<reference evidence="2" key="1">
    <citation type="submission" date="2020-04" db="EMBL/GenBank/DDBJ databases">
        <authorList>
            <person name="Alioto T."/>
            <person name="Alioto T."/>
            <person name="Gomez Garrido J."/>
        </authorList>
    </citation>
    <scope>NUCLEOTIDE SEQUENCE</scope>
    <source>
        <strain evidence="2">A484AB</strain>
    </source>
</reference>
<feature type="region of interest" description="Disordered" evidence="1">
    <location>
        <begin position="13"/>
        <end position="44"/>
    </location>
</feature>
<accession>A0A6S7J3P9</accession>
<dbReference type="InterPro" id="IPR050079">
    <property type="entry name" value="DEAD_box_RNA_helicase"/>
</dbReference>
<comment type="caution">
    <text evidence="2">The sequence shown here is derived from an EMBL/GenBank/DDBJ whole genome shotgun (WGS) entry which is preliminary data.</text>
</comment>
<dbReference type="SUPFAM" id="SSF52540">
    <property type="entry name" value="P-loop containing nucleoside triphosphate hydrolases"/>
    <property type="match status" value="1"/>
</dbReference>
<dbReference type="PANTHER" id="PTHR47959">
    <property type="entry name" value="ATP-DEPENDENT RNA HELICASE RHLE-RELATED"/>
    <property type="match status" value="1"/>
</dbReference>
<dbReference type="CDD" id="cd00268">
    <property type="entry name" value="DEADc"/>
    <property type="match status" value="1"/>
</dbReference>
<proteinExistence type="predicted"/>
<dbReference type="PROSITE" id="PS51195">
    <property type="entry name" value="Q_MOTIF"/>
    <property type="match status" value="1"/>
</dbReference>
<dbReference type="PANTHER" id="PTHR47959:SF1">
    <property type="entry name" value="ATP-DEPENDENT RNA HELICASE DBPA"/>
    <property type="match status" value="1"/>
</dbReference>
<dbReference type="InterPro" id="IPR014001">
    <property type="entry name" value="Helicase_ATP-bd"/>
</dbReference>
<keyword evidence="2" id="KW-0378">Hydrolase</keyword>
<dbReference type="PROSITE" id="PS51192">
    <property type="entry name" value="HELICASE_ATP_BIND_1"/>
    <property type="match status" value="1"/>
</dbReference>
<keyword evidence="3" id="KW-1185">Reference proteome</keyword>
<evidence type="ECO:0000313" key="3">
    <source>
        <dbReference type="Proteomes" id="UP001152795"/>
    </source>
</evidence>
<dbReference type="CDD" id="cd23022">
    <property type="entry name" value="zf-HIT_DDX59"/>
    <property type="match status" value="1"/>
</dbReference>
<feature type="compositionally biased region" description="Basic residues" evidence="1">
    <location>
        <begin position="13"/>
        <end position="27"/>
    </location>
</feature>
<dbReference type="InterPro" id="IPR007529">
    <property type="entry name" value="Znf_HIT"/>
</dbReference>
<dbReference type="GO" id="GO:0005524">
    <property type="term" value="F:ATP binding"/>
    <property type="evidence" value="ECO:0007669"/>
    <property type="project" value="InterPro"/>
</dbReference>
<dbReference type="InterPro" id="IPR014014">
    <property type="entry name" value="RNA_helicase_DEAD_Q_motif"/>
</dbReference>
<dbReference type="GO" id="GO:0005829">
    <property type="term" value="C:cytosol"/>
    <property type="evidence" value="ECO:0007669"/>
    <property type="project" value="TreeGrafter"/>
</dbReference>
<dbReference type="EMBL" id="CACRXK020013060">
    <property type="protein sequence ID" value="CAB4024481.1"/>
    <property type="molecule type" value="Genomic_DNA"/>
</dbReference>
<keyword evidence="2" id="KW-0347">Helicase</keyword>
<dbReference type="Proteomes" id="UP001152795">
    <property type="component" value="Unassembled WGS sequence"/>
</dbReference>
<gene>
    <name evidence="2" type="ORF">PACLA_8A071156</name>
</gene>
<dbReference type="SMART" id="SM00487">
    <property type="entry name" value="DEXDc"/>
    <property type="match status" value="1"/>
</dbReference>
<dbReference type="InterPro" id="IPR011545">
    <property type="entry name" value="DEAD/DEAH_box_helicase_dom"/>
</dbReference>
<sequence>MAANFYFVPRSVNHKPSKTKKTSKGKLRNVQSASTDVRGSTSSILEGSCNKSFAESVEETSVDSSLNVISSPENAGESDEDRSDIVYFCKNQRWPEEGEPVCVVCGRYGEFICDQTEADVCSKECKAKNLQLRQAGEKQVQEESKTLGSADERSAGPSYCKTITENDRKPTLEILECKSFAPQENETFEYTVHRQIASLTEKQVHELRSRMEISVRGLNVERPILEFSHCGFCEQLSENLKTCGYVTPTPVQMQVIPVSLTGRDLLACAQTGSGKTAAFLVPMITRIHYKIASRQTYSHSASSGPLGLVLAPTRELCMQIESQAKELMSGLPNMRTALIVGGMPMPNQIYRLRQGVQVVFATPGRLAEILTKADLDFSEIQMLIIDEVDVLMQMGFENQVQSILKNVSTTRQTLLFSATIPPSVERISSTLLTVNPVWISVGAASAPNMDVKQVILGRRQVEKEKTFRFA</sequence>
<feature type="compositionally biased region" description="Basic and acidic residues" evidence="1">
    <location>
        <begin position="136"/>
        <end position="154"/>
    </location>
</feature>
<dbReference type="InterPro" id="IPR044742">
    <property type="entry name" value="DEAD/DEAH_RhlB"/>
</dbReference>
<feature type="region of interest" description="Disordered" evidence="1">
    <location>
        <begin position="136"/>
        <end position="159"/>
    </location>
</feature>
<dbReference type="GO" id="GO:0003676">
    <property type="term" value="F:nucleic acid binding"/>
    <property type="evidence" value="ECO:0007669"/>
    <property type="project" value="InterPro"/>
</dbReference>
<dbReference type="AlphaFoldDB" id="A0A6S7J3P9"/>
<organism evidence="2 3">
    <name type="scientific">Paramuricea clavata</name>
    <name type="common">Red gorgonian</name>
    <name type="synonym">Violescent sea-whip</name>
    <dbReference type="NCBI Taxonomy" id="317549"/>
    <lineage>
        <taxon>Eukaryota</taxon>
        <taxon>Metazoa</taxon>
        <taxon>Cnidaria</taxon>
        <taxon>Anthozoa</taxon>
        <taxon>Octocorallia</taxon>
        <taxon>Malacalcyonacea</taxon>
        <taxon>Plexauridae</taxon>
        <taxon>Paramuricea</taxon>
    </lineage>
</organism>
<protein>
    <submittedName>
        <fullName evidence="2">Probable ATP-dependent RNA helicase DDX59</fullName>
    </submittedName>
</protein>